<comment type="caution">
    <text evidence="3">The sequence shown here is derived from an EMBL/GenBank/DDBJ whole genome shotgun (WGS) entry which is preliminary data.</text>
</comment>
<dbReference type="Pfam" id="PF07510">
    <property type="entry name" value="GmrSD_C"/>
    <property type="match status" value="1"/>
</dbReference>
<feature type="domain" description="GmrSD restriction endonucleases N-terminal" evidence="1">
    <location>
        <begin position="163"/>
        <end position="372"/>
    </location>
</feature>
<feature type="domain" description="GmrSD restriction endonucleases C-terminal" evidence="2">
    <location>
        <begin position="579"/>
        <end position="728"/>
    </location>
</feature>
<protein>
    <submittedName>
        <fullName evidence="3">DUF262 domain-containing protein</fullName>
    </submittedName>
</protein>
<dbReference type="Pfam" id="PF03235">
    <property type="entry name" value="GmrSD_N"/>
    <property type="match status" value="1"/>
</dbReference>
<dbReference type="EMBL" id="RJJX01000005">
    <property type="protein sequence ID" value="RUT78948.1"/>
    <property type="molecule type" value="Genomic_DNA"/>
</dbReference>
<gene>
    <name evidence="3" type="ORF">DLK05_05555</name>
</gene>
<reference evidence="3 4" key="1">
    <citation type="submission" date="2018-11" db="EMBL/GenBank/DDBJ databases">
        <title>Parancylomarina longa gen. nov., sp. nov., isolated from sediments of southern Okinawa.</title>
        <authorList>
            <person name="Fu T."/>
        </authorList>
    </citation>
    <scope>NUCLEOTIDE SEQUENCE [LARGE SCALE GENOMIC DNA]</scope>
    <source>
        <strain evidence="3 4">T3-2 S1-C</strain>
    </source>
</reference>
<evidence type="ECO:0000313" key="4">
    <source>
        <dbReference type="Proteomes" id="UP000282985"/>
    </source>
</evidence>
<dbReference type="Proteomes" id="UP000282985">
    <property type="component" value="Unassembled WGS sequence"/>
</dbReference>
<dbReference type="RefSeq" id="WP_127343005.1">
    <property type="nucleotide sequence ID" value="NZ_RJJX01000005.1"/>
</dbReference>
<evidence type="ECO:0000259" key="2">
    <source>
        <dbReference type="Pfam" id="PF07510"/>
    </source>
</evidence>
<organism evidence="3 4">
    <name type="scientific">Ancylomarina longa</name>
    <dbReference type="NCBI Taxonomy" id="2487017"/>
    <lineage>
        <taxon>Bacteria</taxon>
        <taxon>Pseudomonadati</taxon>
        <taxon>Bacteroidota</taxon>
        <taxon>Bacteroidia</taxon>
        <taxon>Marinilabiliales</taxon>
        <taxon>Marinifilaceae</taxon>
        <taxon>Ancylomarina</taxon>
    </lineage>
</organism>
<sequence>MNIWKIASRWSNNGEAESSILDIFKTHQIVFAGRKTERIQNEVKIGDLIALSDGLDVIAIGKVLGEPKPITEFENQINFSEREIKRFDYEDWVIGFKVKLIFLHDNEIFTYNQGTFHRVHGEYYDTVLKLYKSHFNKAATNNFSINAKTCTLKYNDQQDQDVMFNGETKYIIPIYQRPYSWREDQIRKLLSDIFLSYWGVDKVVNEEPMFIGTMQLTQKSKSYFGDYSNQQEVVDGQQRLTTFLILLKVLKSHYPTCQELDAIQLNWLKTEVNNNTQQELLDELLESDLSFDQGNPLNRYWQNAQLIKEIFEEELPEGDNGKSIDIDSFVKHLLSNIYFVVIETKAGLSKTLQIFDAINTTGLDLNGGDIFKIRMYEYLRDKNDESKEVFNRISELYKKIEDYNREFGWKVTDIAGVLSIYQKILVAKHNLPVVLYALGSNTFFERMFDTLLNINQWDSFSKLGDLRLSLDDLNDIVEVRYEWQRSRYHTAEDACALHQIWWSRYGRYWDLIFVFLYKFKEDENRLHLMQAFVRKLSKLYSLYSILFQKSIGNIRTFSNNLSQEILKGDFNSIIEIIDKKFMEDALYKGDSRNALRYTLERDIIYNVKMKNIICRISAMLEEDYMTVDIEKINGLRKKLFDLPIDIEHIQSYNDENIEERDQIKNEWGYNLNSIGNLMVLESDINRSISNKPYFEKTKRYLQSTYGIAKNQPNDYPVWNLEKCKERKQKEISKIINYIFDDEDQVKDIPDFVQVALES</sequence>
<dbReference type="AlphaFoldDB" id="A0A434AWP5"/>
<evidence type="ECO:0000313" key="3">
    <source>
        <dbReference type="EMBL" id="RUT78948.1"/>
    </source>
</evidence>
<dbReference type="InterPro" id="IPR011089">
    <property type="entry name" value="GmrSD_C"/>
</dbReference>
<accession>A0A434AWP5</accession>
<dbReference type="PANTHER" id="PTHR35149">
    <property type="entry name" value="SLL5132 PROTEIN"/>
    <property type="match status" value="1"/>
</dbReference>
<dbReference type="OrthoDB" id="9798761at2"/>
<proteinExistence type="predicted"/>
<name>A0A434AWP5_9BACT</name>
<dbReference type="PANTHER" id="PTHR35149:SF2">
    <property type="entry name" value="DUF262 DOMAIN-CONTAINING PROTEIN"/>
    <property type="match status" value="1"/>
</dbReference>
<keyword evidence="4" id="KW-1185">Reference proteome</keyword>
<dbReference type="InterPro" id="IPR004919">
    <property type="entry name" value="GmrSD_N"/>
</dbReference>
<evidence type="ECO:0000259" key="1">
    <source>
        <dbReference type="Pfam" id="PF03235"/>
    </source>
</evidence>